<feature type="compositionally biased region" description="Polar residues" evidence="1">
    <location>
        <begin position="181"/>
        <end position="199"/>
    </location>
</feature>
<evidence type="ECO:0000313" key="2">
    <source>
        <dbReference type="Proteomes" id="UP000095280"/>
    </source>
</evidence>
<feature type="compositionally biased region" description="Basic and acidic residues" evidence="1">
    <location>
        <begin position="93"/>
        <end position="110"/>
    </location>
</feature>
<reference evidence="3" key="1">
    <citation type="submission" date="2016-11" db="UniProtKB">
        <authorList>
            <consortium name="WormBaseParasite"/>
        </authorList>
    </citation>
    <scope>IDENTIFICATION</scope>
</reference>
<feature type="compositionally biased region" description="Low complexity" evidence="1">
    <location>
        <begin position="138"/>
        <end position="148"/>
    </location>
</feature>
<dbReference type="AlphaFoldDB" id="A0A1I8JFY0"/>
<accession>A0A1I8JFY0</accession>
<sequence length="301" mass="32521">PHGYRLSNTAAALRICPRELTLRISIRHLKCAELLTAVSELLSQQQPNMQPTFACPLASQSRFCLSGPSVQRNCNATDLHLQDYCGDSQLPASEKDQRSSHYAARSERTAGTDGAGGAAAGGGSRAAARSQSRRSRGSRGQLKQPAQPLSLSALLVPLSCSNQSNKRHPLPGCWSASNAQLSTQTESATPKTQQTSNNPCDVPASSGGGGSGGGGQELMKNCGVPYWNVYEYEEFRELQHGNSHLFDPQVDINLHRENIILDNYNRLLRSCSNFLPPTSMYHLVSTAENKVDAAENSNLLK</sequence>
<evidence type="ECO:0000313" key="3">
    <source>
        <dbReference type="WBParaSite" id="maker-uti_cns_0047315-snap-gene-0.7-mRNA-1"/>
    </source>
</evidence>
<protein>
    <submittedName>
        <fullName evidence="3">PNT domain-containing protein</fullName>
    </submittedName>
</protein>
<dbReference type="Proteomes" id="UP000095280">
    <property type="component" value="Unplaced"/>
</dbReference>
<name>A0A1I8JFY0_9PLAT</name>
<organism evidence="2 3">
    <name type="scientific">Macrostomum lignano</name>
    <dbReference type="NCBI Taxonomy" id="282301"/>
    <lineage>
        <taxon>Eukaryota</taxon>
        <taxon>Metazoa</taxon>
        <taxon>Spiralia</taxon>
        <taxon>Lophotrochozoa</taxon>
        <taxon>Platyhelminthes</taxon>
        <taxon>Rhabditophora</taxon>
        <taxon>Macrostomorpha</taxon>
        <taxon>Macrostomida</taxon>
        <taxon>Macrostomidae</taxon>
        <taxon>Macrostomum</taxon>
    </lineage>
</organism>
<evidence type="ECO:0000256" key="1">
    <source>
        <dbReference type="SAM" id="MobiDB-lite"/>
    </source>
</evidence>
<proteinExistence type="predicted"/>
<feature type="region of interest" description="Disordered" evidence="1">
    <location>
        <begin position="181"/>
        <end position="214"/>
    </location>
</feature>
<feature type="region of interest" description="Disordered" evidence="1">
    <location>
        <begin position="89"/>
        <end position="148"/>
    </location>
</feature>
<dbReference type="WBParaSite" id="maker-uti_cns_0047315-snap-gene-0.7-mRNA-1">
    <property type="protein sequence ID" value="maker-uti_cns_0047315-snap-gene-0.7-mRNA-1"/>
    <property type="gene ID" value="maker-uti_cns_0047315-snap-gene-0.7"/>
</dbReference>
<keyword evidence="2" id="KW-1185">Reference proteome</keyword>
<feature type="compositionally biased region" description="Gly residues" evidence="1">
    <location>
        <begin position="113"/>
        <end position="124"/>
    </location>
</feature>